<evidence type="ECO:0000259" key="1">
    <source>
        <dbReference type="Pfam" id="PF12728"/>
    </source>
</evidence>
<name>A0A0B4EPX8_PSEPS</name>
<protein>
    <recommendedName>
        <fullName evidence="1">Helix-turn-helix domain-containing protein</fullName>
    </recommendedName>
</protein>
<proteinExistence type="predicted"/>
<dbReference type="EMBL" id="JWTB01000008">
    <property type="protein sequence ID" value="KIC68738.1"/>
    <property type="molecule type" value="Genomic_DNA"/>
</dbReference>
<dbReference type="OrthoDB" id="4463966at2"/>
<feature type="domain" description="Helix-turn-helix" evidence="1">
    <location>
        <begin position="10"/>
        <end position="60"/>
    </location>
</feature>
<evidence type="ECO:0000313" key="2">
    <source>
        <dbReference type="EMBL" id="KIC68738.1"/>
    </source>
</evidence>
<sequence length="80" mass="8522">MYTNTLQENLTIGEAAACLGMTRGALQQRLNRGSFPIEPIRYADGGHRYFNKAAIEALATGGLSALETLLAGNSAEQKGH</sequence>
<evidence type="ECO:0000313" key="3">
    <source>
        <dbReference type="Proteomes" id="UP000031196"/>
    </source>
</evidence>
<reference evidence="2 3" key="1">
    <citation type="submission" date="2014-12" db="EMBL/GenBank/DDBJ databases">
        <title>Genome sequencing of Arthrobacter phenanthrenivorans SWC37.</title>
        <authorList>
            <person name="Tan P.W."/>
            <person name="Chan K.-G."/>
        </authorList>
    </citation>
    <scope>NUCLEOTIDE SEQUENCE [LARGE SCALE GENOMIC DNA]</scope>
    <source>
        <strain evidence="2 3">SWC37</strain>
    </source>
</reference>
<accession>A0A0B4EPX8</accession>
<organism evidence="2 3">
    <name type="scientific">Pseudarthrobacter phenanthrenivorans</name>
    <name type="common">Arthrobacter phenanthrenivorans</name>
    <dbReference type="NCBI Taxonomy" id="361575"/>
    <lineage>
        <taxon>Bacteria</taxon>
        <taxon>Bacillati</taxon>
        <taxon>Actinomycetota</taxon>
        <taxon>Actinomycetes</taxon>
        <taxon>Micrococcales</taxon>
        <taxon>Micrococcaceae</taxon>
        <taxon>Pseudarthrobacter</taxon>
    </lineage>
</organism>
<gene>
    <name evidence="2" type="ORF">RM50_04615</name>
</gene>
<dbReference type="Proteomes" id="UP000031196">
    <property type="component" value="Unassembled WGS sequence"/>
</dbReference>
<dbReference type="InterPro" id="IPR041657">
    <property type="entry name" value="HTH_17"/>
</dbReference>
<comment type="caution">
    <text evidence="2">The sequence shown here is derived from an EMBL/GenBank/DDBJ whole genome shotgun (WGS) entry which is preliminary data.</text>
</comment>
<dbReference type="InterPro" id="IPR009061">
    <property type="entry name" value="DNA-bd_dom_put_sf"/>
</dbReference>
<dbReference type="SUPFAM" id="SSF46955">
    <property type="entry name" value="Putative DNA-binding domain"/>
    <property type="match status" value="1"/>
</dbReference>
<dbReference type="AlphaFoldDB" id="A0A0B4EPX8"/>
<dbReference type="Pfam" id="PF12728">
    <property type="entry name" value="HTH_17"/>
    <property type="match status" value="1"/>
</dbReference>